<dbReference type="PANTHER" id="PTHR46791:SF5">
    <property type="entry name" value="CLR5 DOMAIN-CONTAINING PROTEIN-RELATED"/>
    <property type="match status" value="1"/>
</dbReference>
<accession>A0ABN8LXU7</accession>
<dbReference type="InterPro" id="IPR058913">
    <property type="entry name" value="Integrase_dom_put"/>
</dbReference>
<reference evidence="2 3" key="1">
    <citation type="submission" date="2022-05" db="EMBL/GenBank/DDBJ databases">
        <authorList>
            <consortium name="Genoscope - CEA"/>
            <person name="William W."/>
        </authorList>
    </citation>
    <scope>NUCLEOTIDE SEQUENCE [LARGE SCALE GENOMIC DNA]</scope>
</reference>
<dbReference type="PANTHER" id="PTHR46791">
    <property type="entry name" value="EXPRESSED PROTEIN"/>
    <property type="match status" value="1"/>
</dbReference>
<dbReference type="EMBL" id="CALNXI010000147">
    <property type="protein sequence ID" value="CAH3020427.1"/>
    <property type="molecule type" value="Genomic_DNA"/>
</dbReference>
<sequence length="212" mass="24044">MMSSVLKKVNLGDLEEKFQQKKITPDLVCKLSVQELETTFGGEAPRKVKATCVAPSFSIPKCILENLLGDGFTIKENSTILSVSENFTDIADSEPDQHIENITEDFPYCGESLIKQFLIEKGIIVQRRRIRDSLHRVNGDGVNARKQGRLHRRVYDVQGPNHLWHIDTNHKLVRWYFVVFGAIDGFSRLPVALECRSNNKAETVLECFLKGV</sequence>
<comment type="caution">
    <text evidence="2">The sequence shown here is derived from an EMBL/GenBank/DDBJ whole genome shotgun (WGS) entry which is preliminary data.</text>
</comment>
<feature type="domain" description="Integrase core" evidence="1">
    <location>
        <begin position="154"/>
        <end position="211"/>
    </location>
</feature>
<dbReference type="Pfam" id="PF24764">
    <property type="entry name" value="rva_4"/>
    <property type="match status" value="1"/>
</dbReference>
<protein>
    <recommendedName>
        <fullName evidence="1">Integrase core domain-containing protein</fullName>
    </recommendedName>
</protein>
<name>A0ABN8LXU7_9CNID</name>
<organism evidence="2 3">
    <name type="scientific">Porites evermanni</name>
    <dbReference type="NCBI Taxonomy" id="104178"/>
    <lineage>
        <taxon>Eukaryota</taxon>
        <taxon>Metazoa</taxon>
        <taxon>Cnidaria</taxon>
        <taxon>Anthozoa</taxon>
        <taxon>Hexacorallia</taxon>
        <taxon>Scleractinia</taxon>
        <taxon>Fungiina</taxon>
        <taxon>Poritidae</taxon>
        <taxon>Porites</taxon>
    </lineage>
</organism>
<evidence type="ECO:0000313" key="3">
    <source>
        <dbReference type="Proteomes" id="UP001159427"/>
    </source>
</evidence>
<evidence type="ECO:0000313" key="2">
    <source>
        <dbReference type="EMBL" id="CAH3020427.1"/>
    </source>
</evidence>
<evidence type="ECO:0000259" key="1">
    <source>
        <dbReference type="Pfam" id="PF24764"/>
    </source>
</evidence>
<gene>
    <name evidence="2" type="ORF">PEVE_00007088</name>
</gene>
<proteinExistence type="predicted"/>
<dbReference type="Proteomes" id="UP001159427">
    <property type="component" value="Unassembled WGS sequence"/>
</dbReference>
<keyword evidence="3" id="KW-1185">Reference proteome</keyword>